<evidence type="ECO:0000259" key="5">
    <source>
        <dbReference type="PROSITE" id="PS50949"/>
    </source>
</evidence>
<dbReference type="PANTHER" id="PTHR30146:SF95">
    <property type="entry name" value="RIBOSE OPERON REPRESSOR"/>
    <property type="match status" value="1"/>
</dbReference>
<accession>A0A920CXR4</accession>
<dbReference type="Gene3D" id="1.10.10.10">
    <property type="entry name" value="Winged helix-like DNA-binding domain superfamily/Winged helix DNA-binding domain"/>
    <property type="match status" value="1"/>
</dbReference>
<dbReference type="CDD" id="cd06267">
    <property type="entry name" value="PBP1_LacI_sugar_binding-like"/>
    <property type="match status" value="1"/>
</dbReference>
<evidence type="ECO:0000256" key="2">
    <source>
        <dbReference type="ARBA" id="ARBA00023015"/>
    </source>
</evidence>
<organism evidence="6 7">
    <name type="scientific">Paenibacillus montaniterrae</name>
    <dbReference type="NCBI Taxonomy" id="429341"/>
    <lineage>
        <taxon>Bacteria</taxon>
        <taxon>Bacillati</taxon>
        <taxon>Bacillota</taxon>
        <taxon>Bacilli</taxon>
        <taxon>Bacillales</taxon>
        <taxon>Paenibacillaceae</taxon>
        <taxon>Paenibacillus</taxon>
    </lineage>
</organism>
<dbReference type="InterPro" id="IPR036388">
    <property type="entry name" value="WH-like_DNA-bd_sf"/>
</dbReference>
<dbReference type="SUPFAM" id="SSF53822">
    <property type="entry name" value="Periplasmic binding protein-like I"/>
    <property type="match status" value="1"/>
</dbReference>
<dbReference type="AlphaFoldDB" id="A0A920CXR4"/>
<protein>
    <submittedName>
        <fullName evidence="6">LacI family transcriptional regulator</fullName>
    </submittedName>
</protein>
<keyword evidence="4" id="KW-0804">Transcription</keyword>
<evidence type="ECO:0000256" key="1">
    <source>
        <dbReference type="ARBA" id="ARBA00022491"/>
    </source>
</evidence>
<evidence type="ECO:0000256" key="4">
    <source>
        <dbReference type="ARBA" id="ARBA00023163"/>
    </source>
</evidence>
<keyword evidence="7" id="KW-1185">Reference proteome</keyword>
<dbReference type="SMART" id="SM00345">
    <property type="entry name" value="HTH_GNTR"/>
    <property type="match status" value="1"/>
</dbReference>
<comment type="caution">
    <text evidence="6">The sequence shown here is derived from an EMBL/GenBank/DDBJ whole genome shotgun (WGS) entry which is preliminary data.</text>
</comment>
<dbReference type="InterPro" id="IPR001761">
    <property type="entry name" value="Peripla_BP/Lac1_sug-bd_dom"/>
</dbReference>
<keyword evidence="3" id="KW-0238">DNA-binding</keyword>
<dbReference type="PANTHER" id="PTHR30146">
    <property type="entry name" value="LACI-RELATED TRANSCRIPTIONAL REPRESSOR"/>
    <property type="match status" value="1"/>
</dbReference>
<name>A0A920CXR4_9BACL</name>
<dbReference type="EMBL" id="BOSE01000002">
    <property type="protein sequence ID" value="GIP15578.1"/>
    <property type="molecule type" value="Genomic_DNA"/>
</dbReference>
<dbReference type="Gene3D" id="3.40.50.2300">
    <property type="match status" value="2"/>
</dbReference>
<dbReference type="InterPro" id="IPR036390">
    <property type="entry name" value="WH_DNA-bd_sf"/>
</dbReference>
<keyword evidence="1" id="KW-0678">Repressor</keyword>
<dbReference type="InterPro" id="IPR000524">
    <property type="entry name" value="Tscrpt_reg_HTH_GntR"/>
</dbReference>
<dbReference type="GO" id="GO:0003700">
    <property type="term" value="F:DNA-binding transcription factor activity"/>
    <property type="evidence" value="ECO:0007669"/>
    <property type="project" value="InterPro"/>
</dbReference>
<reference evidence="6" key="1">
    <citation type="submission" date="2021-03" db="EMBL/GenBank/DDBJ databases">
        <title>Antimicrobial resistance genes in bacteria isolated from Japanese honey, and their potential for conferring macrolide and lincosamide resistance in the American foulbrood pathogen Paenibacillus larvae.</title>
        <authorList>
            <person name="Okamoto M."/>
            <person name="Kumagai M."/>
            <person name="Kanamori H."/>
            <person name="Takamatsu D."/>
        </authorList>
    </citation>
    <scope>NUCLEOTIDE SEQUENCE</scope>
    <source>
        <strain evidence="6">J40TS1</strain>
    </source>
</reference>
<keyword evidence="2" id="KW-0805">Transcription regulation</keyword>
<dbReference type="SUPFAM" id="SSF46785">
    <property type="entry name" value="Winged helix' DNA-binding domain"/>
    <property type="match status" value="1"/>
</dbReference>
<dbReference type="RefSeq" id="WP_213513874.1">
    <property type="nucleotide sequence ID" value="NZ_BOSE01000002.1"/>
</dbReference>
<evidence type="ECO:0000313" key="7">
    <source>
        <dbReference type="Proteomes" id="UP000683139"/>
    </source>
</evidence>
<sequence length="361" mass="41161">MKTLPLYKQIQRDIRRLIAIGKLREGDRIPSEKELSETYRVSQITSKNALIGLMEEGLLIRVQGKGTFVADQTEDAASKAIEGWNMHHMLSAKSGRIGLVLPTMKTKVDQRFLDYIEKYASQHGFELMVRITRESQEEESAVISSFLRQGVDGLIIFPVENEMYNDSILRLSLDRFPLVLIDRFLKEVKTYSVSSDNVAGTREAISFLLNKGHHSIAFISPEITNSVTDERAQGFEQAYLERGQSIDKNVWCLLPLERIVSGQAAHLINQFLIDHPQITAVFTANTELCHYTYQAAQRLGKQVPCELEIMTFDPPDLPGVSYIRQNEDEMCRITIELLMQQIQGNYEAQRMIIPVTYVWSS</sequence>
<proteinExistence type="predicted"/>
<dbReference type="GO" id="GO:0000976">
    <property type="term" value="F:transcription cis-regulatory region binding"/>
    <property type="evidence" value="ECO:0007669"/>
    <property type="project" value="TreeGrafter"/>
</dbReference>
<dbReference type="Pfam" id="PF00392">
    <property type="entry name" value="GntR"/>
    <property type="match status" value="1"/>
</dbReference>
<dbReference type="PROSITE" id="PS50949">
    <property type="entry name" value="HTH_GNTR"/>
    <property type="match status" value="1"/>
</dbReference>
<dbReference type="InterPro" id="IPR028082">
    <property type="entry name" value="Peripla_BP_I"/>
</dbReference>
<evidence type="ECO:0000313" key="6">
    <source>
        <dbReference type="EMBL" id="GIP15578.1"/>
    </source>
</evidence>
<dbReference type="Proteomes" id="UP000683139">
    <property type="component" value="Unassembled WGS sequence"/>
</dbReference>
<dbReference type="Pfam" id="PF00532">
    <property type="entry name" value="Peripla_BP_1"/>
    <property type="match status" value="1"/>
</dbReference>
<evidence type="ECO:0000256" key="3">
    <source>
        <dbReference type="ARBA" id="ARBA00023125"/>
    </source>
</evidence>
<dbReference type="CDD" id="cd07377">
    <property type="entry name" value="WHTH_GntR"/>
    <property type="match status" value="1"/>
</dbReference>
<gene>
    <name evidence="6" type="ORF">J40TS1_12200</name>
</gene>
<feature type="domain" description="HTH gntR-type" evidence="5">
    <location>
        <begin position="4"/>
        <end position="72"/>
    </location>
</feature>